<accession>A0A1H8JJ29</accession>
<proteinExistence type="predicted"/>
<dbReference type="Proteomes" id="UP000198953">
    <property type="component" value="Unassembled WGS sequence"/>
</dbReference>
<reference evidence="2 3" key="1">
    <citation type="submission" date="2016-10" db="EMBL/GenBank/DDBJ databases">
        <authorList>
            <person name="de Groot N.N."/>
        </authorList>
    </citation>
    <scope>NUCLEOTIDE SEQUENCE [LARGE SCALE GENOMIC DNA]</scope>
    <source>
        <strain evidence="2 3">DSM 43357</strain>
    </source>
</reference>
<name>A0A1H8JJ29_9ACTN</name>
<dbReference type="EMBL" id="FOBF01000038">
    <property type="protein sequence ID" value="SEN80783.1"/>
    <property type="molecule type" value="Genomic_DNA"/>
</dbReference>
<dbReference type="STRING" id="46177.SAMN05660976_08366"/>
<evidence type="ECO:0000256" key="1">
    <source>
        <dbReference type="SAM" id="MobiDB-lite"/>
    </source>
</evidence>
<sequence>MDRRAVVIATLWSDRYAAYTQLPESGRPDSHAEARELLGLAEVVHLDADLSQDEEERARTAAQGDARIKLALECSDYGLFQVIAAAPQLIDRWRGADAYAAAILMAAVDAVRLGVRSPLSADLLREAALGYCDARQRGTAPGNWFEASLAYLTQELHGAAAVLTPVAPPGTMGRPAGYELADYLQQHLGTRHRTAKVPAATWRALVSHLSDHNDRERAAQAAFNRLLYDYARDLLLQATNIGDCVHGPSTRRPTGRARVDGAGSRRSACPRRHWPLIRV</sequence>
<dbReference type="SUPFAM" id="SSF52402">
    <property type="entry name" value="Adenine nucleotide alpha hydrolases-like"/>
    <property type="match status" value="1"/>
</dbReference>
<protein>
    <submittedName>
        <fullName evidence="2">Uncharacterized protein</fullName>
    </submittedName>
</protein>
<evidence type="ECO:0000313" key="3">
    <source>
        <dbReference type="Proteomes" id="UP000198953"/>
    </source>
</evidence>
<dbReference type="AlphaFoldDB" id="A0A1H8JJ29"/>
<organism evidence="2 3">
    <name type="scientific">Nonomuraea pusilla</name>
    <dbReference type="NCBI Taxonomy" id="46177"/>
    <lineage>
        <taxon>Bacteria</taxon>
        <taxon>Bacillati</taxon>
        <taxon>Actinomycetota</taxon>
        <taxon>Actinomycetes</taxon>
        <taxon>Streptosporangiales</taxon>
        <taxon>Streptosporangiaceae</taxon>
        <taxon>Nonomuraea</taxon>
    </lineage>
</organism>
<keyword evidence="3" id="KW-1185">Reference proteome</keyword>
<evidence type="ECO:0000313" key="2">
    <source>
        <dbReference type="EMBL" id="SEN80783.1"/>
    </source>
</evidence>
<gene>
    <name evidence="2" type="ORF">SAMN05660976_08366</name>
</gene>
<feature type="region of interest" description="Disordered" evidence="1">
    <location>
        <begin position="247"/>
        <end position="266"/>
    </location>
</feature>